<keyword evidence="3" id="KW-0547">Nucleotide-binding</keyword>
<dbReference type="InterPro" id="IPR000873">
    <property type="entry name" value="AMP-dep_synth/lig_dom"/>
</dbReference>
<dbReference type="PROSITE" id="PS00455">
    <property type="entry name" value="AMP_BINDING"/>
    <property type="match status" value="1"/>
</dbReference>
<comment type="similarity">
    <text evidence="1">Belongs to the ATP-dependent AMP-binding enzyme family.</text>
</comment>
<dbReference type="CDD" id="cd05926">
    <property type="entry name" value="FACL_fum10p_like"/>
    <property type="match status" value="1"/>
</dbReference>
<protein>
    <submittedName>
        <fullName evidence="7">AMP-dependent synthetase</fullName>
    </submittedName>
</protein>
<sequence length="511" mass="53978">MTATLSDLFAFHRNDGLAVGAPDRPWLTYAGLRELVGHTVTALHAAGVGKGDRVAIVLPNGPEMATAFVALAEGAVTAPLNPAYRLEEFEFYLSDLGAKAIVLAEGYDGPALAAATHLGLAVLRLGHDAADPAGSFTLRAESVAPGEPDRATARPRDLALILHTSGTTSRPKIVPLRHGNLSASAHHIAGSLALTPHDRCLNMMPLFHIHGLVAAVSASLAAGASVWCAPGFDALKVFGWIEAARPTWYTAVPTMHQAILARAPRNAEVIERVPLRFIRSSSASLPAQVMEALSATFRAPVIEAYGMTEAAHQMTSNPLPPRPQKPGSVGVAAGPQVRIADEASDRLIEGTGEVVISGPNVTAGYESNEAANAKSFFEAEGERWFRTGDQGRFDAEGYLTITGRLKEIINRGGEKISPLEVDGVLMDHPAVLQVVTFALPHPKLGEEVAAAVVLREGMAADEAAIRAFCADRLAEFKVPRRVVLLEEIPKGATGKLQRIGLAEKLGLVSPA</sequence>
<dbReference type="InterPro" id="IPR045310">
    <property type="entry name" value="Pcs60-like"/>
</dbReference>
<evidence type="ECO:0000259" key="5">
    <source>
        <dbReference type="Pfam" id="PF00501"/>
    </source>
</evidence>
<dbReference type="PANTHER" id="PTHR43201:SF5">
    <property type="entry name" value="MEDIUM-CHAIN ACYL-COA LIGASE ACSF2, MITOCHONDRIAL"/>
    <property type="match status" value="1"/>
</dbReference>
<evidence type="ECO:0000256" key="4">
    <source>
        <dbReference type="ARBA" id="ARBA00022840"/>
    </source>
</evidence>
<gene>
    <name evidence="7" type="ORF">D1114_20375</name>
</gene>
<dbReference type="Gene3D" id="3.40.50.12780">
    <property type="entry name" value="N-terminal domain of ligase-like"/>
    <property type="match status" value="1"/>
</dbReference>
<dbReference type="InterPro" id="IPR042099">
    <property type="entry name" value="ANL_N_sf"/>
</dbReference>
<evidence type="ECO:0000259" key="6">
    <source>
        <dbReference type="Pfam" id="PF13193"/>
    </source>
</evidence>
<dbReference type="AlphaFoldDB" id="A0AAX1UFN5"/>
<accession>A0AAX1UFN5</accession>
<feature type="domain" description="AMP-binding enzyme C-terminal" evidence="6">
    <location>
        <begin position="420"/>
        <end position="495"/>
    </location>
</feature>
<reference evidence="7 8" key="1">
    <citation type="submission" date="2018-08" db="EMBL/GenBank/DDBJ databases">
        <title>Draft genome sequence of Rhodobacter sphaeroides FY.</title>
        <authorList>
            <person name="Rayyan A."/>
            <person name="Meyer T.E."/>
            <person name="Kyndt J.A."/>
        </authorList>
    </citation>
    <scope>NUCLEOTIDE SEQUENCE [LARGE SCALE GENOMIC DNA]</scope>
    <source>
        <strain evidence="7 8">FY</strain>
    </source>
</reference>
<dbReference type="EMBL" id="QWGP01000035">
    <property type="protein sequence ID" value="RHZ91323.1"/>
    <property type="molecule type" value="Genomic_DNA"/>
</dbReference>
<feature type="domain" description="AMP-dependent synthetase/ligase" evidence="5">
    <location>
        <begin position="23"/>
        <end position="365"/>
    </location>
</feature>
<dbReference type="RefSeq" id="WP_119001268.1">
    <property type="nucleotide sequence ID" value="NZ_QWGP01000035.1"/>
</dbReference>
<evidence type="ECO:0000313" key="7">
    <source>
        <dbReference type="EMBL" id="RHZ91323.1"/>
    </source>
</evidence>
<evidence type="ECO:0000313" key="8">
    <source>
        <dbReference type="Proteomes" id="UP000266305"/>
    </source>
</evidence>
<keyword evidence="4" id="KW-0067">ATP-binding</keyword>
<dbReference type="InterPro" id="IPR020845">
    <property type="entry name" value="AMP-binding_CS"/>
</dbReference>
<dbReference type="Pfam" id="PF00501">
    <property type="entry name" value="AMP-binding"/>
    <property type="match status" value="1"/>
</dbReference>
<dbReference type="InterPro" id="IPR045851">
    <property type="entry name" value="AMP-bd_C_sf"/>
</dbReference>
<evidence type="ECO:0000256" key="1">
    <source>
        <dbReference type="ARBA" id="ARBA00006432"/>
    </source>
</evidence>
<dbReference type="Gene3D" id="3.30.300.30">
    <property type="match status" value="1"/>
</dbReference>
<proteinExistence type="inferred from homology"/>
<organism evidence="7 8">
    <name type="scientific">Cereibacter sphaeroides</name>
    <name type="common">Rhodobacter sphaeroides</name>
    <dbReference type="NCBI Taxonomy" id="1063"/>
    <lineage>
        <taxon>Bacteria</taxon>
        <taxon>Pseudomonadati</taxon>
        <taxon>Pseudomonadota</taxon>
        <taxon>Alphaproteobacteria</taxon>
        <taxon>Rhodobacterales</taxon>
        <taxon>Paracoccaceae</taxon>
        <taxon>Cereibacter</taxon>
    </lineage>
</organism>
<keyword evidence="2" id="KW-0436">Ligase</keyword>
<dbReference type="PANTHER" id="PTHR43201">
    <property type="entry name" value="ACYL-COA SYNTHETASE"/>
    <property type="match status" value="1"/>
</dbReference>
<dbReference type="GO" id="GO:0006631">
    <property type="term" value="P:fatty acid metabolic process"/>
    <property type="evidence" value="ECO:0007669"/>
    <property type="project" value="TreeGrafter"/>
</dbReference>
<dbReference type="InterPro" id="IPR025110">
    <property type="entry name" value="AMP-bd_C"/>
</dbReference>
<dbReference type="Pfam" id="PF13193">
    <property type="entry name" value="AMP-binding_C"/>
    <property type="match status" value="1"/>
</dbReference>
<dbReference type="GO" id="GO:0005524">
    <property type="term" value="F:ATP binding"/>
    <property type="evidence" value="ECO:0007669"/>
    <property type="project" value="UniProtKB-KW"/>
</dbReference>
<name>A0AAX1UFN5_CERSP</name>
<evidence type="ECO:0000256" key="3">
    <source>
        <dbReference type="ARBA" id="ARBA00022741"/>
    </source>
</evidence>
<comment type="caution">
    <text evidence="7">The sequence shown here is derived from an EMBL/GenBank/DDBJ whole genome shotgun (WGS) entry which is preliminary data.</text>
</comment>
<dbReference type="Proteomes" id="UP000266305">
    <property type="component" value="Unassembled WGS sequence"/>
</dbReference>
<dbReference type="GO" id="GO:0031956">
    <property type="term" value="F:medium-chain fatty acid-CoA ligase activity"/>
    <property type="evidence" value="ECO:0007669"/>
    <property type="project" value="TreeGrafter"/>
</dbReference>
<evidence type="ECO:0000256" key="2">
    <source>
        <dbReference type="ARBA" id="ARBA00022598"/>
    </source>
</evidence>
<dbReference type="SUPFAM" id="SSF56801">
    <property type="entry name" value="Acetyl-CoA synthetase-like"/>
    <property type="match status" value="1"/>
</dbReference>